<feature type="region of interest" description="Disordered" evidence="5">
    <location>
        <begin position="685"/>
        <end position="720"/>
    </location>
</feature>
<dbReference type="InterPro" id="IPR012677">
    <property type="entry name" value="Nucleotide-bd_a/b_plait_sf"/>
</dbReference>
<dbReference type="OMA" id="DINHIPR"/>
<name>A0A8T2VAN7_CERRI</name>
<dbReference type="Pfam" id="PF00076">
    <property type="entry name" value="RRM_1"/>
    <property type="match status" value="3"/>
</dbReference>
<dbReference type="Pfam" id="PF07744">
    <property type="entry name" value="SPOC"/>
    <property type="match status" value="1"/>
</dbReference>
<accession>A0A8T2VAN7</accession>
<proteinExistence type="predicted"/>
<dbReference type="EMBL" id="CM035407">
    <property type="protein sequence ID" value="KAH7444280.1"/>
    <property type="molecule type" value="Genomic_DNA"/>
</dbReference>
<evidence type="ECO:0000256" key="4">
    <source>
        <dbReference type="PROSITE-ProRule" id="PRU00176"/>
    </source>
</evidence>
<dbReference type="CDD" id="cd00590">
    <property type="entry name" value="RRM_SF"/>
    <property type="match status" value="3"/>
</dbReference>
<dbReference type="SMART" id="SM00360">
    <property type="entry name" value="RRM"/>
    <property type="match status" value="3"/>
</dbReference>
<evidence type="ECO:0000259" key="6">
    <source>
        <dbReference type="PROSITE" id="PS50102"/>
    </source>
</evidence>
<dbReference type="PROSITE" id="PS50102">
    <property type="entry name" value="RRM"/>
    <property type="match status" value="3"/>
</dbReference>
<dbReference type="SUPFAM" id="SSF54928">
    <property type="entry name" value="RNA-binding domain, RBD"/>
    <property type="match status" value="3"/>
</dbReference>
<evidence type="ECO:0000256" key="3">
    <source>
        <dbReference type="ARBA" id="ARBA00023242"/>
    </source>
</evidence>
<dbReference type="GO" id="GO:0005634">
    <property type="term" value="C:nucleus"/>
    <property type="evidence" value="ECO:0007669"/>
    <property type="project" value="UniProtKB-SubCell"/>
</dbReference>
<gene>
    <name evidence="7" type="ORF">KP509_02G071600</name>
</gene>
<evidence type="ECO:0000256" key="1">
    <source>
        <dbReference type="ARBA" id="ARBA00004123"/>
    </source>
</evidence>
<comment type="caution">
    <text evidence="7">The sequence shown here is derived from an EMBL/GenBank/DDBJ whole genome shotgun (WGS) entry which is preliminary data.</text>
</comment>
<dbReference type="OrthoDB" id="439808at2759"/>
<keyword evidence="8" id="KW-1185">Reference proteome</keyword>
<evidence type="ECO:0000313" key="8">
    <source>
        <dbReference type="Proteomes" id="UP000825935"/>
    </source>
</evidence>
<dbReference type="InterPro" id="IPR035979">
    <property type="entry name" value="RBD_domain_sf"/>
</dbReference>
<sequence length="833" mass="91535">MQETEGNSHPSRLLWIGNVAADLSEALLIQTFAKYGAVDYASAYPARSYAFIEFRNLEDAKEAKAGLQGKHIKGQPLRIEFAKPVSFTLLHTYKIYFEHILFEPLSWFQAKPSRHVWIWGVSETITKEKLEAEFKNFGPLDDFRLLRDRNSALAEFKNIEDATAAVKSLNKKIIQGEELRVDFLRSHAGKRGYVTVESHSHTGSDEKATSKEGIPSETLWIGFPPPSKVDEDGLRKAFIFFGEVERITTFPDRSYCFVQFRNVDEATRAKEGLQGRLLNDPRILIRFASNEAASKWPTKADVLHNPVNHVGVESRTFGSCDWSGAGHSSARHPVGQINIGRNMKAFSRPNGSISAGLLGAPVRGIISNGDDHFSNGRLRPGNVVNRSPLEVSGAAEKDSSEPDPKRMKLGVSDYLRGHFEGNGKFDSRFTENYRQSCVPSNEEWHSNVGICKVLNADFQVGNSSVTSTNKVSTSDNTIPWRGSLAKAGNFLCRVQSFPLGKGIDEPLPAVVNCVARTSLDKLAHHFFQAIEYRVIYFVADDGEKAAFQEFLSYLIDKHRVGVAKISERTTLFLVPPSDFTANALKVQGDCLFGLVMKFPQLENQSTTPHQEARLLPSQDHQHPQLLESTTAVALPQREVGSKPASELAYVSVPSSAPHFLRPYDNVQEANDVCLPINTETIERGSHNTEARASVSPSIQDHSRGIQAPWSSSPGQSSHWDPGSLISTELNLRIPGGNSDARPSSAMAQLLTNMQNISKVATEALVKQASVSQGGGCDGSDPAANRTINALKMGHVCQEGASDEEANSRFQATLQLAAALLKRMHDGSANSSLQ</sequence>
<dbReference type="AlphaFoldDB" id="A0A8T2VAN7"/>
<evidence type="ECO:0000256" key="2">
    <source>
        <dbReference type="ARBA" id="ARBA00022884"/>
    </source>
</evidence>
<evidence type="ECO:0000313" key="7">
    <source>
        <dbReference type="EMBL" id="KAH7444280.1"/>
    </source>
</evidence>
<organism evidence="7 8">
    <name type="scientific">Ceratopteris richardii</name>
    <name type="common">Triangle waterfern</name>
    <dbReference type="NCBI Taxonomy" id="49495"/>
    <lineage>
        <taxon>Eukaryota</taxon>
        <taxon>Viridiplantae</taxon>
        <taxon>Streptophyta</taxon>
        <taxon>Embryophyta</taxon>
        <taxon>Tracheophyta</taxon>
        <taxon>Polypodiopsida</taxon>
        <taxon>Polypodiidae</taxon>
        <taxon>Polypodiales</taxon>
        <taxon>Pteridineae</taxon>
        <taxon>Pteridaceae</taxon>
        <taxon>Parkerioideae</taxon>
        <taxon>Ceratopteris</taxon>
    </lineage>
</organism>
<dbReference type="Proteomes" id="UP000825935">
    <property type="component" value="Chromosome 2"/>
</dbReference>
<keyword evidence="3" id="KW-0539">Nucleus</keyword>
<feature type="compositionally biased region" description="Polar residues" evidence="5">
    <location>
        <begin position="708"/>
        <end position="720"/>
    </location>
</feature>
<feature type="domain" description="RRM" evidence="6">
    <location>
        <begin position="12"/>
        <end position="84"/>
    </location>
</feature>
<keyword evidence="2 4" id="KW-0694">RNA-binding</keyword>
<reference evidence="7" key="1">
    <citation type="submission" date="2021-08" db="EMBL/GenBank/DDBJ databases">
        <title>WGS assembly of Ceratopteris richardii.</title>
        <authorList>
            <person name="Marchant D.B."/>
            <person name="Chen G."/>
            <person name="Jenkins J."/>
            <person name="Shu S."/>
            <person name="Leebens-Mack J."/>
            <person name="Grimwood J."/>
            <person name="Schmutz J."/>
            <person name="Soltis P."/>
            <person name="Soltis D."/>
            <person name="Chen Z.-H."/>
        </authorList>
    </citation>
    <scope>NUCLEOTIDE SEQUENCE</scope>
    <source>
        <strain evidence="7">Whitten #5841</strain>
        <tissue evidence="7">Leaf</tissue>
    </source>
</reference>
<feature type="domain" description="RRM" evidence="6">
    <location>
        <begin position="114"/>
        <end position="186"/>
    </location>
</feature>
<feature type="compositionally biased region" description="Basic and acidic residues" evidence="5">
    <location>
        <begin position="395"/>
        <end position="406"/>
    </location>
</feature>
<dbReference type="GO" id="GO:0003723">
    <property type="term" value="F:RNA binding"/>
    <property type="evidence" value="ECO:0007669"/>
    <property type="project" value="UniProtKB-UniRule"/>
</dbReference>
<protein>
    <recommendedName>
        <fullName evidence="6">RRM domain-containing protein</fullName>
    </recommendedName>
</protein>
<dbReference type="PANTHER" id="PTHR23189">
    <property type="entry name" value="RNA RECOGNITION MOTIF-CONTAINING"/>
    <property type="match status" value="1"/>
</dbReference>
<dbReference type="InterPro" id="IPR012921">
    <property type="entry name" value="SPOC_C"/>
</dbReference>
<comment type="subcellular location">
    <subcellularLocation>
        <location evidence="1">Nucleus</location>
    </subcellularLocation>
</comment>
<evidence type="ECO:0000256" key="5">
    <source>
        <dbReference type="SAM" id="MobiDB-lite"/>
    </source>
</evidence>
<dbReference type="CDD" id="cd21546">
    <property type="entry name" value="SPOC_FPA-like"/>
    <property type="match status" value="1"/>
</dbReference>
<dbReference type="InterPro" id="IPR000504">
    <property type="entry name" value="RRM_dom"/>
</dbReference>
<feature type="region of interest" description="Disordered" evidence="5">
    <location>
        <begin position="376"/>
        <end position="407"/>
    </location>
</feature>
<dbReference type="Gene3D" id="3.30.70.330">
    <property type="match status" value="3"/>
</dbReference>
<feature type="domain" description="RRM" evidence="6">
    <location>
        <begin position="217"/>
        <end position="290"/>
    </location>
</feature>